<dbReference type="SUPFAM" id="SSF118290">
    <property type="entry name" value="WRKY DNA-binding domain"/>
    <property type="match status" value="1"/>
</dbReference>
<dbReference type="Pfam" id="PF03106">
    <property type="entry name" value="WRKY"/>
    <property type="match status" value="1"/>
</dbReference>
<keyword evidence="2" id="KW-0805">Transcription regulation</keyword>
<keyword evidence="4" id="KW-0804">Transcription</keyword>
<evidence type="ECO:0000313" key="8">
    <source>
        <dbReference type="EMBL" id="CAL1392700.1"/>
    </source>
</evidence>
<evidence type="ECO:0000256" key="4">
    <source>
        <dbReference type="ARBA" id="ARBA00023163"/>
    </source>
</evidence>
<dbReference type="GO" id="GO:0005634">
    <property type="term" value="C:nucleus"/>
    <property type="evidence" value="ECO:0007669"/>
    <property type="project" value="UniProtKB-SubCell"/>
</dbReference>
<feature type="region of interest" description="Disordered" evidence="6">
    <location>
        <begin position="78"/>
        <end position="124"/>
    </location>
</feature>
<dbReference type="InterPro" id="IPR044810">
    <property type="entry name" value="WRKY_plant"/>
</dbReference>
<keyword evidence="9" id="KW-1185">Reference proteome</keyword>
<dbReference type="InterPro" id="IPR003657">
    <property type="entry name" value="WRKY_dom"/>
</dbReference>
<dbReference type="PROSITE" id="PS50811">
    <property type="entry name" value="WRKY"/>
    <property type="match status" value="1"/>
</dbReference>
<dbReference type="GO" id="GO:0003700">
    <property type="term" value="F:DNA-binding transcription factor activity"/>
    <property type="evidence" value="ECO:0007669"/>
    <property type="project" value="InterPro"/>
</dbReference>
<dbReference type="PANTHER" id="PTHR31282">
    <property type="entry name" value="WRKY TRANSCRIPTION FACTOR 21-RELATED"/>
    <property type="match status" value="1"/>
</dbReference>
<dbReference type="SMART" id="SM00774">
    <property type="entry name" value="WRKY"/>
    <property type="match status" value="1"/>
</dbReference>
<dbReference type="GO" id="GO:0043565">
    <property type="term" value="F:sequence-specific DNA binding"/>
    <property type="evidence" value="ECO:0007669"/>
    <property type="project" value="InterPro"/>
</dbReference>
<dbReference type="Proteomes" id="UP001497516">
    <property type="component" value="Chromosome 6"/>
</dbReference>
<dbReference type="EMBL" id="OZ034819">
    <property type="protein sequence ID" value="CAL1392700.1"/>
    <property type="molecule type" value="Genomic_DNA"/>
</dbReference>
<dbReference type="InterPro" id="IPR036576">
    <property type="entry name" value="WRKY_dom_sf"/>
</dbReference>
<evidence type="ECO:0000313" key="9">
    <source>
        <dbReference type="Proteomes" id="UP001497516"/>
    </source>
</evidence>
<dbReference type="AlphaFoldDB" id="A0AAV2F3A9"/>
<evidence type="ECO:0000256" key="1">
    <source>
        <dbReference type="ARBA" id="ARBA00004123"/>
    </source>
</evidence>
<evidence type="ECO:0000259" key="7">
    <source>
        <dbReference type="PROSITE" id="PS50811"/>
    </source>
</evidence>
<keyword evidence="3" id="KW-0238">DNA-binding</keyword>
<protein>
    <recommendedName>
        <fullName evidence="7">WRKY domain-containing protein</fullName>
    </recommendedName>
</protein>
<evidence type="ECO:0000256" key="5">
    <source>
        <dbReference type="ARBA" id="ARBA00023242"/>
    </source>
</evidence>
<gene>
    <name evidence="8" type="ORF">LTRI10_LOCUS33324</name>
</gene>
<proteinExistence type="predicted"/>
<comment type="subcellular location">
    <subcellularLocation>
        <location evidence="1">Nucleus</location>
    </subcellularLocation>
</comment>
<evidence type="ECO:0000256" key="2">
    <source>
        <dbReference type="ARBA" id="ARBA00023015"/>
    </source>
</evidence>
<dbReference type="Gene3D" id="2.20.25.80">
    <property type="entry name" value="WRKY domain"/>
    <property type="match status" value="1"/>
</dbReference>
<name>A0AAV2F3A9_9ROSI</name>
<evidence type="ECO:0000256" key="6">
    <source>
        <dbReference type="SAM" id="MobiDB-lite"/>
    </source>
</evidence>
<sequence length="323" mass="35993">MGTSYFNQTQAGKKQQEAIIKELLQGQQFTSQLQLLFINNQYPTVNELLRKISTSFADAISALSSTTVNGIDENLQSVSHGEQQSSAGSGPFEEDSGESRKRPPPPAGKSGAAGRDNRGTYKRRKSCNSRIIVSSLTQDGHAWRKYGQKEILHAKFPRSYYRCTHKFDQGCKATKQVQQLEQEKEMYSITYLGHHTCRNNNALTSAAALPPAAATAVEAESIENEPSATVSVKQEVSNNDESPSGVTVYHNDEMMVENDGNVNMWQDFVSFDLEAEEAVSNYGYDYGNYDYRGLDGSSIMNTDFSVEDINFDDGFRFDSERFI</sequence>
<feature type="domain" description="WRKY" evidence="7">
    <location>
        <begin position="132"/>
        <end position="195"/>
    </location>
</feature>
<keyword evidence="5" id="KW-0539">Nucleus</keyword>
<accession>A0AAV2F3A9</accession>
<evidence type="ECO:0000256" key="3">
    <source>
        <dbReference type="ARBA" id="ARBA00023125"/>
    </source>
</evidence>
<feature type="compositionally biased region" description="Polar residues" evidence="6">
    <location>
        <begin position="78"/>
        <end position="88"/>
    </location>
</feature>
<organism evidence="8 9">
    <name type="scientific">Linum trigynum</name>
    <dbReference type="NCBI Taxonomy" id="586398"/>
    <lineage>
        <taxon>Eukaryota</taxon>
        <taxon>Viridiplantae</taxon>
        <taxon>Streptophyta</taxon>
        <taxon>Embryophyta</taxon>
        <taxon>Tracheophyta</taxon>
        <taxon>Spermatophyta</taxon>
        <taxon>Magnoliopsida</taxon>
        <taxon>eudicotyledons</taxon>
        <taxon>Gunneridae</taxon>
        <taxon>Pentapetalae</taxon>
        <taxon>rosids</taxon>
        <taxon>fabids</taxon>
        <taxon>Malpighiales</taxon>
        <taxon>Linaceae</taxon>
        <taxon>Linum</taxon>
    </lineage>
</organism>
<reference evidence="8 9" key="1">
    <citation type="submission" date="2024-04" db="EMBL/GenBank/DDBJ databases">
        <authorList>
            <person name="Fracassetti M."/>
        </authorList>
    </citation>
    <scope>NUCLEOTIDE SEQUENCE [LARGE SCALE GENOMIC DNA]</scope>
</reference>